<reference evidence="4 5" key="1">
    <citation type="submission" date="2022-11" db="EMBL/GenBank/DDBJ databases">
        <title>Study of microbial diversity in lake waters.</title>
        <authorList>
            <person name="Zhang J."/>
        </authorList>
    </citation>
    <scope>NUCLEOTIDE SEQUENCE [LARGE SCALE GENOMIC DNA]</scope>
    <source>
        <strain evidence="4 5">DT12</strain>
    </source>
</reference>
<dbReference type="Pfam" id="PF19295">
    <property type="entry name" value="SufBD_N"/>
    <property type="match status" value="1"/>
</dbReference>
<accession>A0ABT3WZF6</accession>
<organism evidence="4 5">
    <name type="scientific">Tumebacillus lacus</name>
    <dbReference type="NCBI Taxonomy" id="2995335"/>
    <lineage>
        <taxon>Bacteria</taxon>
        <taxon>Bacillati</taxon>
        <taxon>Bacillota</taxon>
        <taxon>Bacilli</taxon>
        <taxon>Bacillales</taxon>
        <taxon>Alicyclobacillaceae</taxon>
        <taxon>Tumebacillus</taxon>
    </lineage>
</organism>
<evidence type="ECO:0000259" key="2">
    <source>
        <dbReference type="Pfam" id="PF01458"/>
    </source>
</evidence>
<dbReference type="InterPro" id="IPR037284">
    <property type="entry name" value="SUF_FeS_clus_asmbl_SufBD_sf"/>
</dbReference>
<keyword evidence="5" id="KW-1185">Reference proteome</keyword>
<dbReference type="InterPro" id="IPR000825">
    <property type="entry name" value="SUF_FeS_clus_asmbl_SufBD_core"/>
</dbReference>
<dbReference type="InterPro" id="IPR045595">
    <property type="entry name" value="SufBD_N"/>
</dbReference>
<dbReference type="Proteomes" id="UP001208017">
    <property type="component" value="Unassembled WGS sequence"/>
</dbReference>
<evidence type="ECO:0000313" key="4">
    <source>
        <dbReference type="EMBL" id="MCX7570050.1"/>
    </source>
</evidence>
<feature type="domain" description="SUF system FeS cluster assembly SufBD core" evidence="2">
    <location>
        <begin position="176"/>
        <end position="404"/>
    </location>
</feature>
<dbReference type="Pfam" id="PF01458">
    <property type="entry name" value="SUFBD_core"/>
    <property type="match status" value="1"/>
</dbReference>
<dbReference type="InterPro" id="IPR055346">
    <property type="entry name" value="Fe-S_cluster_assembly_SufBD"/>
</dbReference>
<protein>
    <submittedName>
        <fullName evidence="4">SufD family Fe-S cluster assembly protein</fullName>
    </submittedName>
</protein>
<evidence type="ECO:0000313" key="5">
    <source>
        <dbReference type="Proteomes" id="UP001208017"/>
    </source>
</evidence>
<dbReference type="SUPFAM" id="SSF101960">
    <property type="entry name" value="Stabilizer of iron transporter SufD"/>
    <property type="match status" value="1"/>
</dbReference>
<dbReference type="EMBL" id="JAPMLT010000003">
    <property type="protein sequence ID" value="MCX7570050.1"/>
    <property type="molecule type" value="Genomic_DNA"/>
</dbReference>
<comment type="similarity">
    <text evidence="1">Belongs to the iron-sulfur cluster assembly SufBD family.</text>
</comment>
<comment type="caution">
    <text evidence="4">The sequence shown here is derived from an EMBL/GenBank/DDBJ whole genome shotgun (WGS) entry which is preliminary data.</text>
</comment>
<gene>
    <name evidence="4" type="ORF">OS242_08740</name>
</gene>
<evidence type="ECO:0000256" key="1">
    <source>
        <dbReference type="ARBA" id="ARBA00043967"/>
    </source>
</evidence>
<proteinExistence type="inferred from homology"/>
<evidence type="ECO:0000259" key="3">
    <source>
        <dbReference type="Pfam" id="PF19295"/>
    </source>
</evidence>
<sequence>MIDEAKATERVRRISECRQEPAFLRDLRTAALAAALQMPAPPQSPLTKRIGDSGVDLFRTPTSLAVCLPGNPDTTPLEKGFRADCESRIQFVNGRKTAHCLTTELARHGILFTDLGLAARMFPKYVENDLGTALPYTADRYAALQTALWTEGLFLYIPKNVRAEQPLQVWWRRTESGGHLHPRVLIVAEEGSDVTLLLGETSHLTGTAVSLGLTEIIAKSNARVRIVSVQEQDAKMTRVHLLHAKAARGARVEVLTADLGAGYHSADLKAELSGDGAAATFDAVCLGSGQRHLDLTLTAHHKGRHTDSRMRAHALATGEANLQIQTVSQIDKGAVKARSIQEERMILLDPTARAQAVPTLYIEEEDVQCDHALSVGPLPDDPMFYLMARGLSETEAKRLLLCGFLQPFAKALPFQGMVPALDGWLDRHIDDRAKELSPR</sequence>
<dbReference type="PANTHER" id="PTHR30508">
    <property type="entry name" value="FES CLUSTER ASSEMBLY PROTEIN SUF"/>
    <property type="match status" value="1"/>
</dbReference>
<dbReference type="RefSeq" id="WP_267151293.1">
    <property type="nucleotide sequence ID" value="NZ_JAPMLT010000003.1"/>
</dbReference>
<dbReference type="PANTHER" id="PTHR30508:SF1">
    <property type="entry name" value="UPF0051 PROTEIN ABCI8, CHLOROPLASTIC-RELATED"/>
    <property type="match status" value="1"/>
</dbReference>
<name>A0ABT3WZF6_9BACL</name>
<feature type="domain" description="SUF system FeS cluster assembly SufBD N-terminal" evidence="3">
    <location>
        <begin position="90"/>
        <end position="169"/>
    </location>
</feature>